<comment type="caution">
    <text evidence="2">The sequence shown here is derived from an EMBL/GenBank/DDBJ whole genome shotgun (WGS) entry which is preliminary data.</text>
</comment>
<dbReference type="InterPro" id="IPR001943">
    <property type="entry name" value="UVR_dom"/>
</dbReference>
<dbReference type="Proteomes" id="UP000266016">
    <property type="component" value="Unassembled WGS sequence"/>
</dbReference>
<accession>A0A398B0C4</accession>
<dbReference type="GO" id="GO:0050897">
    <property type="term" value="F:cobalt ion binding"/>
    <property type="evidence" value="ECO:0007669"/>
    <property type="project" value="TreeGrafter"/>
</dbReference>
<evidence type="ECO:0000259" key="1">
    <source>
        <dbReference type="PROSITE" id="PS50151"/>
    </source>
</evidence>
<dbReference type="Gene3D" id="4.10.860.10">
    <property type="entry name" value="UVR domain"/>
    <property type="match status" value="1"/>
</dbReference>
<evidence type="ECO:0000313" key="2">
    <source>
        <dbReference type="EMBL" id="RID83369.1"/>
    </source>
</evidence>
<dbReference type="PANTHER" id="PTHR38430">
    <property type="entry name" value="PROTEIN-ARGININE KINASE ACTIVATOR PROTEIN"/>
    <property type="match status" value="1"/>
</dbReference>
<dbReference type="PANTHER" id="PTHR38430:SF1">
    <property type="entry name" value="PROTEIN-ARGININE KINASE ACTIVATOR PROTEIN"/>
    <property type="match status" value="1"/>
</dbReference>
<dbReference type="InterPro" id="IPR036876">
    <property type="entry name" value="UVR_dom_sf"/>
</dbReference>
<dbReference type="PIRSF" id="PIRSF015034">
    <property type="entry name" value="YacH"/>
    <property type="match status" value="1"/>
</dbReference>
<proteinExistence type="predicted"/>
<dbReference type="GO" id="GO:1990169">
    <property type="term" value="P:stress response to copper ion"/>
    <property type="evidence" value="ECO:0007669"/>
    <property type="project" value="TreeGrafter"/>
</dbReference>
<protein>
    <recommendedName>
        <fullName evidence="1">UVR domain-containing protein</fullName>
    </recommendedName>
</protein>
<dbReference type="PROSITE" id="PS50151">
    <property type="entry name" value="UVR"/>
    <property type="match status" value="1"/>
</dbReference>
<dbReference type="GO" id="GO:0005507">
    <property type="term" value="F:copper ion binding"/>
    <property type="evidence" value="ECO:0007669"/>
    <property type="project" value="TreeGrafter"/>
</dbReference>
<gene>
    <name evidence="2" type="ORF">D1953_15985</name>
</gene>
<dbReference type="EMBL" id="QWVS01000034">
    <property type="protein sequence ID" value="RID83369.1"/>
    <property type="molecule type" value="Genomic_DNA"/>
</dbReference>
<dbReference type="GO" id="GO:0046870">
    <property type="term" value="F:cadmium ion binding"/>
    <property type="evidence" value="ECO:0007669"/>
    <property type="project" value="TreeGrafter"/>
</dbReference>
<dbReference type="GO" id="GO:1990170">
    <property type="term" value="P:stress response to cadmium ion"/>
    <property type="evidence" value="ECO:0007669"/>
    <property type="project" value="TreeGrafter"/>
</dbReference>
<sequence length="183" mass="20512">MICQECNQRPAALHFTKIVNGETTEVHICEKCAQGKSDLFMDNGGSGFSINNLLAGLLNIESNFQHPKANSFPKTEEVRCPHCQLSFREFVRIGKFGCATCCETFNKQLIPILKRVHSGNTAHIGKIPKRIGGALHLKKQLAEMKDTLKTYIDQEEFEKAAEIRDKIRALEKRVHAQGEGDES</sequence>
<evidence type="ECO:0000313" key="3">
    <source>
        <dbReference type="Proteomes" id="UP000266016"/>
    </source>
</evidence>
<name>A0A398B0C4_9BACI</name>
<dbReference type="InterPro" id="IPR025542">
    <property type="entry name" value="YacH"/>
</dbReference>
<reference evidence="2 3" key="1">
    <citation type="submission" date="2018-08" db="EMBL/GenBank/DDBJ databases">
        <title>Bacillus jemisoniae sp. nov., Bacillus chryseoplanitiae sp. nov., Bacillus resnikiae sp. nov., and Bacillus frankliniae sp. nov., isolated from Viking spacecraft and associated surfaces.</title>
        <authorList>
            <person name="Seuylemezian A."/>
            <person name="Vaishampayan P."/>
        </authorList>
    </citation>
    <scope>NUCLEOTIDE SEQUENCE [LARGE SCALE GENOMIC DNA]</scope>
    <source>
        <strain evidence="2 3">MA001</strain>
    </source>
</reference>
<dbReference type="RefSeq" id="WP_119118182.1">
    <property type="nucleotide sequence ID" value="NZ_QWVS01000034.1"/>
</dbReference>
<dbReference type="Pfam" id="PF02151">
    <property type="entry name" value="UVR"/>
    <property type="match status" value="1"/>
</dbReference>
<dbReference type="AlphaFoldDB" id="A0A398B0C4"/>
<keyword evidence="3" id="KW-1185">Reference proteome</keyword>
<dbReference type="SUPFAM" id="SSF46600">
    <property type="entry name" value="C-terminal UvrC-binding domain of UvrB"/>
    <property type="match status" value="1"/>
</dbReference>
<organism evidence="2 3">
    <name type="scientific">Peribacillus asahii</name>
    <dbReference type="NCBI Taxonomy" id="228899"/>
    <lineage>
        <taxon>Bacteria</taxon>
        <taxon>Bacillati</taxon>
        <taxon>Bacillota</taxon>
        <taxon>Bacilli</taxon>
        <taxon>Bacillales</taxon>
        <taxon>Bacillaceae</taxon>
        <taxon>Peribacillus</taxon>
    </lineage>
</organism>
<dbReference type="GO" id="GO:0008270">
    <property type="term" value="F:zinc ion binding"/>
    <property type="evidence" value="ECO:0007669"/>
    <property type="project" value="TreeGrafter"/>
</dbReference>
<feature type="domain" description="UVR" evidence="1">
    <location>
        <begin position="138"/>
        <end position="173"/>
    </location>
</feature>